<reference evidence="7 8" key="1">
    <citation type="submission" date="2019-03" db="EMBL/GenBank/DDBJ databases">
        <title>Subsurface microbial communities from deep shales in Ohio and West Virginia, USA.</title>
        <authorList>
            <person name="Wrighton K."/>
        </authorList>
    </citation>
    <scope>NUCLEOTIDE SEQUENCE [LARGE SCALE GENOMIC DNA]</scope>
    <source>
        <strain evidence="7 8">MA284_T2</strain>
    </source>
</reference>
<feature type="domain" description="ABC-2 type transporter transmembrane" evidence="6">
    <location>
        <begin position="20"/>
        <end position="104"/>
    </location>
</feature>
<evidence type="ECO:0000256" key="5">
    <source>
        <dbReference type="SAM" id="Phobius"/>
    </source>
</evidence>
<dbReference type="OrthoDB" id="266913at2"/>
<keyword evidence="3 5" id="KW-1133">Transmembrane helix</keyword>
<dbReference type="Proteomes" id="UP000295064">
    <property type="component" value="Unassembled WGS sequence"/>
</dbReference>
<dbReference type="InterPro" id="IPR013525">
    <property type="entry name" value="ABC2_TM"/>
</dbReference>
<proteinExistence type="predicted"/>
<evidence type="ECO:0000256" key="1">
    <source>
        <dbReference type="ARBA" id="ARBA00004141"/>
    </source>
</evidence>
<comment type="subcellular location">
    <subcellularLocation>
        <location evidence="1">Membrane</location>
        <topology evidence="1">Multi-pass membrane protein</topology>
    </subcellularLocation>
</comment>
<dbReference type="GO" id="GO:0016020">
    <property type="term" value="C:membrane"/>
    <property type="evidence" value="ECO:0007669"/>
    <property type="project" value="UniProtKB-SubCell"/>
</dbReference>
<keyword evidence="2 5" id="KW-0812">Transmembrane</keyword>
<evidence type="ECO:0000313" key="7">
    <source>
        <dbReference type="EMBL" id="TDO89329.1"/>
    </source>
</evidence>
<dbReference type="EMBL" id="SNWX01000012">
    <property type="protein sequence ID" value="TDO89329.1"/>
    <property type="molecule type" value="Genomic_DNA"/>
</dbReference>
<dbReference type="AlphaFoldDB" id="A0A4R6LPK8"/>
<evidence type="ECO:0000313" key="8">
    <source>
        <dbReference type="Proteomes" id="UP000295064"/>
    </source>
</evidence>
<dbReference type="RefSeq" id="WP_133515142.1">
    <property type="nucleotide sequence ID" value="NZ_SNWX01000012.1"/>
</dbReference>
<gene>
    <name evidence="7" type="ORF">DFR79_11283</name>
</gene>
<accession>A0A4R6LPK8</accession>
<evidence type="ECO:0000256" key="2">
    <source>
        <dbReference type="ARBA" id="ARBA00022692"/>
    </source>
</evidence>
<protein>
    <submittedName>
        <fullName evidence="7">ABC-2 family transporter</fullName>
    </submittedName>
</protein>
<sequence>MLKQYLNNTKTLTLSFLRNKETIFFVLLLPLIFMLIFGSLYSGGDQSQPDRVLIYYSDQATIEQSRLEEVINENQSLTFKYVSTLEAGEELLRNYKAEALLTVWNLPLILPEFRIIRLWSSRHIQLPEKSI</sequence>
<evidence type="ECO:0000256" key="4">
    <source>
        <dbReference type="ARBA" id="ARBA00023136"/>
    </source>
</evidence>
<dbReference type="Pfam" id="PF12698">
    <property type="entry name" value="ABC2_membrane_3"/>
    <property type="match status" value="1"/>
</dbReference>
<keyword evidence="4 5" id="KW-0472">Membrane</keyword>
<organism evidence="7 8">
    <name type="scientific">Halanaerobium saccharolyticum</name>
    <dbReference type="NCBI Taxonomy" id="43595"/>
    <lineage>
        <taxon>Bacteria</taxon>
        <taxon>Bacillati</taxon>
        <taxon>Bacillota</taxon>
        <taxon>Clostridia</taxon>
        <taxon>Halanaerobiales</taxon>
        <taxon>Halanaerobiaceae</taxon>
        <taxon>Halanaerobium</taxon>
    </lineage>
</organism>
<feature type="transmembrane region" description="Helical" evidence="5">
    <location>
        <begin position="22"/>
        <end position="41"/>
    </location>
</feature>
<name>A0A4R6LPK8_9FIRM</name>
<evidence type="ECO:0000256" key="3">
    <source>
        <dbReference type="ARBA" id="ARBA00022989"/>
    </source>
</evidence>
<evidence type="ECO:0000259" key="6">
    <source>
        <dbReference type="Pfam" id="PF12698"/>
    </source>
</evidence>
<dbReference type="GO" id="GO:0140359">
    <property type="term" value="F:ABC-type transporter activity"/>
    <property type="evidence" value="ECO:0007669"/>
    <property type="project" value="InterPro"/>
</dbReference>
<comment type="caution">
    <text evidence="7">The sequence shown here is derived from an EMBL/GenBank/DDBJ whole genome shotgun (WGS) entry which is preliminary data.</text>
</comment>